<feature type="compositionally biased region" description="Polar residues" evidence="1">
    <location>
        <begin position="15"/>
        <end position="26"/>
    </location>
</feature>
<feature type="region of interest" description="Disordered" evidence="1">
    <location>
        <begin position="15"/>
        <end position="34"/>
    </location>
</feature>
<dbReference type="AlphaFoldDB" id="A0A3B3R242"/>
<reference evidence="2" key="2">
    <citation type="submission" date="2025-09" db="UniProtKB">
        <authorList>
            <consortium name="Ensembl"/>
        </authorList>
    </citation>
    <scope>IDENTIFICATION</scope>
</reference>
<dbReference type="PANTHER" id="PTHR35665">
    <property type="entry name" value="PROTEIN LKAAEAR1"/>
    <property type="match status" value="1"/>
</dbReference>
<reference evidence="2" key="1">
    <citation type="submission" date="2025-08" db="UniProtKB">
        <authorList>
            <consortium name="Ensembl"/>
        </authorList>
    </citation>
    <scope>IDENTIFICATION</scope>
</reference>
<name>A0A3B3R242_9TELE</name>
<organism evidence="2 3">
    <name type="scientific">Paramormyrops kingsleyae</name>
    <dbReference type="NCBI Taxonomy" id="1676925"/>
    <lineage>
        <taxon>Eukaryota</taxon>
        <taxon>Metazoa</taxon>
        <taxon>Chordata</taxon>
        <taxon>Craniata</taxon>
        <taxon>Vertebrata</taxon>
        <taxon>Euteleostomi</taxon>
        <taxon>Actinopterygii</taxon>
        <taxon>Neopterygii</taxon>
        <taxon>Teleostei</taxon>
        <taxon>Osteoglossocephala</taxon>
        <taxon>Osteoglossomorpha</taxon>
        <taxon>Osteoglossiformes</taxon>
        <taxon>Mormyridae</taxon>
        <taxon>Paramormyrops</taxon>
    </lineage>
</organism>
<dbReference type="PANTHER" id="PTHR35665:SF1">
    <property type="entry name" value="PROTEIN LKAAEAR1"/>
    <property type="match status" value="1"/>
</dbReference>
<protein>
    <submittedName>
        <fullName evidence="2">Uncharacterized protein</fullName>
    </submittedName>
</protein>
<dbReference type="Pfam" id="PF15478">
    <property type="entry name" value="LKAAEAR"/>
    <property type="match status" value="1"/>
</dbReference>
<evidence type="ECO:0000313" key="2">
    <source>
        <dbReference type="Ensembl" id="ENSPKIP00000011761.1"/>
    </source>
</evidence>
<dbReference type="InterPro" id="IPR029152">
    <property type="entry name" value="LKAAEAR1"/>
</dbReference>
<evidence type="ECO:0000313" key="3">
    <source>
        <dbReference type="Proteomes" id="UP000261540"/>
    </source>
</evidence>
<accession>A0A3B3R242</accession>
<keyword evidence="3" id="KW-1185">Reference proteome</keyword>
<dbReference type="Proteomes" id="UP000261540">
    <property type="component" value="Unplaced"/>
</dbReference>
<proteinExistence type="predicted"/>
<dbReference type="GeneTree" id="ENSGT00940000173560"/>
<sequence>MFFFYSSEKSLNKTRSMKQMSNVTNNRRSKPASEIRRMCPQQRARQLAYQEQSKDVRKAVTASEHRVRERCAAARENVPAADATQEEERKLRGALIGQLKAAEARDRIRLMRLRYQTLRTQEINLMISWQSTAQNAIRLHLLMPVKEDKVALHDTLDKIQVSSELTG</sequence>
<dbReference type="Ensembl" id="ENSPKIT00000023712.1">
    <property type="protein sequence ID" value="ENSPKIP00000011761.1"/>
    <property type="gene ID" value="ENSPKIG00000018722.1"/>
</dbReference>
<evidence type="ECO:0000256" key="1">
    <source>
        <dbReference type="SAM" id="MobiDB-lite"/>
    </source>
</evidence>